<feature type="signal peptide" evidence="1">
    <location>
        <begin position="1"/>
        <end position="34"/>
    </location>
</feature>
<accession>A0A2Z6IBI2</accession>
<evidence type="ECO:0000313" key="2">
    <source>
        <dbReference type="EMBL" id="BBF23774.1"/>
    </source>
</evidence>
<dbReference type="KEGG" id="sutt:SUTMEG_16650"/>
<proteinExistence type="predicted"/>
<evidence type="ECO:0000313" key="3">
    <source>
        <dbReference type="Proteomes" id="UP000271003"/>
    </source>
</evidence>
<gene>
    <name evidence="2" type="ORF">SUTMEG_16650</name>
</gene>
<dbReference type="RefSeq" id="WP_120177344.1">
    <property type="nucleotide sequence ID" value="NZ_AP018786.1"/>
</dbReference>
<keyword evidence="3" id="KW-1185">Reference proteome</keyword>
<dbReference type="PROSITE" id="PS51318">
    <property type="entry name" value="TAT"/>
    <property type="match status" value="1"/>
</dbReference>
<name>A0A2Z6IBI2_9BURK</name>
<evidence type="ECO:0008006" key="4">
    <source>
        <dbReference type="Google" id="ProtNLM"/>
    </source>
</evidence>
<sequence length="379" mass="40247">MSVSISRRRLLGSSSAALAAAAPFGALLSSPAAAAVSEALKPSFEHPLTQRTVAEMLAMSPVDTARESALVSNAFRVLVDAAEALREPALRNAVLAILKDPVPTVADTDEGKVLAALKAEGLIDAKRNKVFPHVTQKGRPEQPFWSAPGSGYASHHAYPGGLATHCALNVLSAVRLLENYDSVFDCDLDYDAAVSGELLHDLHKPWVFAWQPDGSSRVEKPLAKTGEHHVLSLAESMKRGLPARVVVAQAAAHDHPGTPAGEALVVGWIRAAAIIAGVDPVERGFLAADKKTLPLPRRSEGFVVHLADHDFVLSGPACQWSLPALKKLAASTYGLTSEKDFNSFRNYVFANLSAMRVWALLSTEGEAALAADVARILKA</sequence>
<protein>
    <recommendedName>
        <fullName evidence="4">HD/PDEase domain-containing protein</fullName>
    </recommendedName>
</protein>
<feature type="chain" id="PRO_5016466600" description="HD/PDEase domain-containing protein" evidence="1">
    <location>
        <begin position="35"/>
        <end position="379"/>
    </location>
</feature>
<organism evidence="2 3">
    <name type="scientific">Sutterella megalosphaeroides</name>
    <dbReference type="NCBI Taxonomy" id="2494234"/>
    <lineage>
        <taxon>Bacteria</taxon>
        <taxon>Pseudomonadati</taxon>
        <taxon>Pseudomonadota</taxon>
        <taxon>Betaproteobacteria</taxon>
        <taxon>Burkholderiales</taxon>
        <taxon>Sutterellaceae</taxon>
        <taxon>Sutterella</taxon>
    </lineage>
</organism>
<dbReference type="AlphaFoldDB" id="A0A2Z6IBI2"/>
<evidence type="ECO:0000256" key="1">
    <source>
        <dbReference type="SAM" id="SignalP"/>
    </source>
</evidence>
<dbReference type="Proteomes" id="UP000271003">
    <property type="component" value="Chromosome"/>
</dbReference>
<keyword evidence="1" id="KW-0732">Signal</keyword>
<dbReference type="OrthoDB" id="1624022at2"/>
<reference evidence="2 3" key="1">
    <citation type="journal article" date="2018" name="Int. J. Syst. Evol. Microbiol.">
        <title>Mesosutterella multiformis gen. nov., sp. nov., a member of the family Sutterellaceae and Sutterella megalosphaeroides sp. nov., isolated from human faeces.</title>
        <authorList>
            <person name="Sakamoto M."/>
            <person name="Ikeyama N."/>
            <person name="Kunihiro T."/>
            <person name="Iino T."/>
            <person name="Yuki M."/>
            <person name="Ohkuma M."/>
        </authorList>
    </citation>
    <scope>NUCLEOTIDE SEQUENCE [LARGE SCALE GENOMIC DNA]</scope>
    <source>
        <strain evidence="2 3">6FBBBH3</strain>
    </source>
</reference>
<dbReference type="EMBL" id="AP018786">
    <property type="protein sequence ID" value="BBF23774.1"/>
    <property type="molecule type" value="Genomic_DNA"/>
</dbReference>
<dbReference type="InterPro" id="IPR006311">
    <property type="entry name" value="TAT_signal"/>
</dbReference>